<dbReference type="PIRSF" id="PIRSF036959">
    <property type="entry name" value="mRNA_cap_alpha"/>
    <property type="match status" value="1"/>
</dbReference>
<dbReference type="PANTHER" id="PTHR10367">
    <property type="entry name" value="MRNA-CAPPING ENZYME"/>
    <property type="match status" value="1"/>
</dbReference>
<feature type="active site" description="N6-GMP-lysine intermediate" evidence="17">
    <location>
        <position position="66"/>
    </location>
</feature>
<dbReference type="InterPro" id="IPR012310">
    <property type="entry name" value="DNA_ligase_ATP-dep_cent"/>
</dbReference>
<evidence type="ECO:0000256" key="10">
    <source>
        <dbReference type="ARBA" id="ARBA00023134"/>
    </source>
</evidence>
<dbReference type="GO" id="GO:0004484">
    <property type="term" value="F:mRNA guanylyltransferase activity"/>
    <property type="evidence" value="ECO:0007669"/>
    <property type="project" value="UniProtKB-EC"/>
</dbReference>
<evidence type="ECO:0000256" key="17">
    <source>
        <dbReference type="PIRSR" id="PIRSR036959-1"/>
    </source>
</evidence>
<organism evidence="20 21">
    <name type="scientific">Vanrija humicola</name>
    <name type="common">Yeast</name>
    <name type="synonym">Cryptococcus humicola</name>
    <dbReference type="NCBI Taxonomy" id="5417"/>
    <lineage>
        <taxon>Eukaryota</taxon>
        <taxon>Fungi</taxon>
        <taxon>Dikarya</taxon>
        <taxon>Basidiomycota</taxon>
        <taxon>Agaricomycotina</taxon>
        <taxon>Tremellomycetes</taxon>
        <taxon>Trichosporonales</taxon>
        <taxon>Trichosporonaceae</taxon>
        <taxon>Vanrija</taxon>
    </lineage>
</organism>
<gene>
    <name evidence="20" type="ORF">VHUM_01102</name>
</gene>
<comment type="catalytic activity">
    <reaction evidence="14">
        <text>a 5'-end diphospho-ribonucleoside in mRNA + GTP + H(+) = a 5'-end (5'-triphosphoguanosine)-ribonucleoside in mRNA + diphosphate</text>
        <dbReference type="Rhea" id="RHEA:67012"/>
        <dbReference type="Rhea" id="RHEA-COMP:17165"/>
        <dbReference type="Rhea" id="RHEA-COMP:17166"/>
        <dbReference type="ChEBI" id="CHEBI:15378"/>
        <dbReference type="ChEBI" id="CHEBI:33019"/>
        <dbReference type="ChEBI" id="CHEBI:37565"/>
        <dbReference type="ChEBI" id="CHEBI:167616"/>
        <dbReference type="ChEBI" id="CHEBI:167617"/>
        <dbReference type="EC" id="2.7.7.50"/>
    </reaction>
    <physiologicalReaction direction="left-to-right" evidence="14">
        <dbReference type="Rhea" id="RHEA:67013"/>
    </physiologicalReaction>
</comment>
<evidence type="ECO:0000256" key="8">
    <source>
        <dbReference type="ARBA" id="ARBA00022741"/>
    </source>
</evidence>
<dbReference type="Pfam" id="PF01331">
    <property type="entry name" value="mRNA_cap_enzyme"/>
    <property type="match status" value="1"/>
</dbReference>
<dbReference type="InterPro" id="IPR012340">
    <property type="entry name" value="NA-bd_OB-fold"/>
</dbReference>
<dbReference type="FunFam" id="3.30.470.30:FF:000011">
    <property type="entry name" value="mRNA-capping enzyme subunit alpha"/>
    <property type="match status" value="1"/>
</dbReference>
<dbReference type="GO" id="GO:0005524">
    <property type="term" value="F:ATP binding"/>
    <property type="evidence" value="ECO:0007669"/>
    <property type="project" value="InterPro"/>
</dbReference>
<dbReference type="Gene3D" id="2.40.50.140">
    <property type="entry name" value="Nucleic acid-binding proteins"/>
    <property type="match status" value="1"/>
</dbReference>
<comment type="subcellular location">
    <subcellularLocation>
        <location evidence="1 16">Nucleus</location>
    </subcellularLocation>
</comment>
<evidence type="ECO:0000313" key="21">
    <source>
        <dbReference type="Proteomes" id="UP000473826"/>
    </source>
</evidence>
<protein>
    <recommendedName>
        <fullName evidence="4 16">mRNA-capping enzyme subunit alpha</fullName>
        <ecNumber evidence="3 16">2.7.7.50</ecNumber>
    </recommendedName>
    <alternativeName>
        <fullName evidence="12 16">GTP--RNA guanylyltransferase</fullName>
    </alternativeName>
    <alternativeName>
        <fullName evidence="13 16">mRNA guanylyltransferase</fullName>
    </alternativeName>
</protein>
<evidence type="ECO:0000256" key="9">
    <source>
        <dbReference type="ARBA" id="ARBA00023042"/>
    </source>
</evidence>
<dbReference type="EMBL" id="QKWK01000002">
    <property type="protein sequence ID" value="TXT13735.1"/>
    <property type="molecule type" value="Genomic_DNA"/>
</dbReference>
<dbReference type="GO" id="GO:0003910">
    <property type="term" value="F:DNA ligase (ATP) activity"/>
    <property type="evidence" value="ECO:0007669"/>
    <property type="project" value="InterPro"/>
</dbReference>
<feature type="domain" description="ATP-dependent DNA ligase family profile" evidence="19">
    <location>
        <begin position="138"/>
        <end position="238"/>
    </location>
</feature>
<comment type="caution">
    <text evidence="20">The sequence shown here is derived from an EMBL/GenBank/DDBJ whole genome shotgun (WGS) entry which is preliminary data.</text>
</comment>
<dbReference type="InterPro" id="IPR001339">
    <property type="entry name" value="mRNA_cap_enzyme_adenylation"/>
</dbReference>
<name>A0A7D8ZGX7_VANHU</name>
<proteinExistence type="inferred from homology"/>
<evidence type="ECO:0000256" key="3">
    <source>
        <dbReference type="ARBA" id="ARBA00012475"/>
    </source>
</evidence>
<keyword evidence="21" id="KW-1185">Reference proteome</keyword>
<evidence type="ECO:0000256" key="12">
    <source>
        <dbReference type="ARBA" id="ARBA00029909"/>
    </source>
</evidence>
<evidence type="ECO:0000256" key="1">
    <source>
        <dbReference type="ARBA" id="ARBA00004123"/>
    </source>
</evidence>
<dbReference type="InterPro" id="IPR051029">
    <property type="entry name" value="mRNA_Capping_Enz/RNA_Phosphat"/>
</dbReference>
<dbReference type="InterPro" id="IPR013846">
    <property type="entry name" value="mRNA_cap_enzyme_C"/>
</dbReference>
<dbReference type="GO" id="GO:0005525">
    <property type="term" value="F:GTP binding"/>
    <property type="evidence" value="ECO:0007669"/>
    <property type="project" value="UniProtKB-KW"/>
</dbReference>
<dbReference type="CDD" id="cd07895">
    <property type="entry name" value="Adenylation_mRNA_capping"/>
    <property type="match status" value="1"/>
</dbReference>
<dbReference type="Proteomes" id="UP000473826">
    <property type="component" value="Unassembled WGS sequence"/>
</dbReference>
<evidence type="ECO:0000256" key="2">
    <source>
        <dbReference type="ARBA" id="ARBA00010237"/>
    </source>
</evidence>
<keyword evidence="6 16" id="KW-0808">Transferase</keyword>
<dbReference type="AlphaFoldDB" id="A0A7D8ZGX7"/>
<evidence type="ECO:0000256" key="11">
    <source>
        <dbReference type="ARBA" id="ARBA00023242"/>
    </source>
</evidence>
<keyword evidence="11 16" id="KW-0539">Nucleus</keyword>
<keyword evidence="9 16" id="KW-0506">mRNA capping</keyword>
<keyword evidence="5 16" id="KW-0507">mRNA processing</keyword>
<sequence length="414" mass="47743">MPHAPSIIPDIPGEELHDRDTRQFLNQHIGQLCGLRDGRFPGSQPVSFTTRSVQLLEQMDFWVCEKTDGVRVLLFIVYNGQSGAQEVYLIDRKQRYFAIENLHFAHWERTTDPLTDTLLDGELVIDVDPHTGQHILRYYAFDCLVINGENIMKKPLVKRFARLRDWVVKPMNKSFQRFPEWKENAPFEIVDKKQELSYYTSRVLDVHVPQLMHGHDGLIFTCAESEYLPGTDERILKWKPPSENSVDFKLQLRFPPTSNNPSEPDFYAKPIFILNQWAGQDDYEYFDMLSVDDDEWEQMKESGEEFDGRIVEVTWDEDRGGWKLFRFRDDKPHGNHKTTVPKVIASIADGVEIADVLGRQDAIRAAWKDREARRNSRPPPPDQRQQRPPSSAAAPPPGVGARPNAPPVVAGLRR</sequence>
<keyword evidence="8 16" id="KW-0547">Nucleotide-binding</keyword>
<dbReference type="GO" id="GO:0006281">
    <property type="term" value="P:DNA repair"/>
    <property type="evidence" value="ECO:0007669"/>
    <property type="project" value="InterPro"/>
</dbReference>
<evidence type="ECO:0000256" key="5">
    <source>
        <dbReference type="ARBA" id="ARBA00022664"/>
    </source>
</evidence>
<dbReference type="SUPFAM" id="SSF50249">
    <property type="entry name" value="Nucleic acid-binding proteins"/>
    <property type="match status" value="1"/>
</dbReference>
<keyword evidence="10 16" id="KW-0342">GTP-binding</keyword>
<comment type="subunit">
    <text evidence="15">Heterodimer. The mRNA-capping enzyme is composed of two separate chains alpha and beta, respectively a mRNA guanylyltransferase and an mRNA 5'-triphosphate monophosphatase.</text>
</comment>
<evidence type="ECO:0000256" key="4">
    <source>
        <dbReference type="ARBA" id="ARBA00019171"/>
    </source>
</evidence>
<dbReference type="PROSITE" id="PS50160">
    <property type="entry name" value="DNA_LIGASE_A3"/>
    <property type="match status" value="1"/>
</dbReference>
<dbReference type="SUPFAM" id="SSF56091">
    <property type="entry name" value="DNA ligase/mRNA capping enzyme, catalytic domain"/>
    <property type="match status" value="1"/>
</dbReference>
<dbReference type="GO" id="GO:0006310">
    <property type="term" value="P:DNA recombination"/>
    <property type="evidence" value="ECO:0007669"/>
    <property type="project" value="InterPro"/>
</dbReference>
<dbReference type="Pfam" id="PF03919">
    <property type="entry name" value="mRNA_cap_C"/>
    <property type="match status" value="1"/>
</dbReference>
<evidence type="ECO:0000256" key="15">
    <source>
        <dbReference type="ARBA" id="ARBA00047082"/>
    </source>
</evidence>
<evidence type="ECO:0000256" key="18">
    <source>
        <dbReference type="SAM" id="MobiDB-lite"/>
    </source>
</evidence>
<dbReference type="OrthoDB" id="200924at2759"/>
<accession>A0A7D8ZGX7</accession>
<dbReference type="InterPro" id="IPR017075">
    <property type="entry name" value="mRNA_cap_enzyme_alpha"/>
</dbReference>
<evidence type="ECO:0000256" key="16">
    <source>
        <dbReference type="PIRNR" id="PIRNR036959"/>
    </source>
</evidence>
<evidence type="ECO:0000256" key="6">
    <source>
        <dbReference type="ARBA" id="ARBA00022679"/>
    </source>
</evidence>
<dbReference type="GO" id="GO:0006370">
    <property type="term" value="P:7-methylguanosine mRNA capping"/>
    <property type="evidence" value="ECO:0007669"/>
    <property type="project" value="UniProtKB-KW"/>
</dbReference>
<dbReference type="PANTHER" id="PTHR10367:SF17">
    <property type="entry name" value="MRNA-CAPPING ENZYME"/>
    <property type="match status" value="1"/>
</dbReference>
<feature type="region of interest" description="Disordered" evidence="18">
    <location>
        <begin position="368"/>
        <end position="414"/>
    </location>
</feature>
<keyword evidence="7 16" id="KW-0548">Nucleotidyltransferase</keyword>
<evidence type="ECO:0000256" key="13">
    <source>
        <dbReference type="ARBA" id="ARBA00030702"/>
    </source>
</evidence>
<feature type="compositionally biased region" description="Low complexity" evidence="18">
    <location>
        <begin position="386"/>
        <end position="414"/>
    </location>
</feature>
<dbReference type="GO" id="GO:0031533">
    <property type="term" value="C:mRNA capping enzyme complex"/>
    <property type="evidence" value="ECO:0007669"/>
    <property type="project" value="InterPro"/>
</dbReference>
<comment type="function">
    <text evidence="16">Second step of mRNA capping. Transfer of the GMP moiety of GTP to the 5'-end of RNA via an enzyme-GMP covalent reaction intermediate.</text>
</comment>
<evidence type="ECO:0000313" key="20">
    <source>
        <dbReference type="EMBL" id="TXT13735.1"/>
    </source>
</evidence>
<reference evidence="20 21" key="1">
    <citation type="journal article" date="2019" name="PLoS Genet.">
        <title>Convergent evolution of linked mating-type loci in basidiomycete fungi.</title>
        <authorList>
            <person name="Sun S."/>
            <person name="Coelho M.A."/>
            <person name="Heitman J."/>
            <person name="Nowrousian M."/>
        </authorList>
    </citation>
    <scope>NUCLEOTIDE SEQUENCE [LARGE SCALE GENOMIC DNA]</scope>
    <source>
        <strain evidence="20 21">CBS 4282</strain>
    </source>
</reference>
<evidence type="ECO:0000259" key="19">
    <source>
        <dbReference type="PROSITE" id="PS50160"/>
    </source>
</evidence>
<dbReference type="EC" id="2.7.7.50" evidence="3 16"/>
<evidence type="ECO:0000256" key="14">
    <source>
        <dbReference type="ARBA" id="ARBA00044624"/>
    </source>
</evidence>
<comment type="similarity">
    <text evidence="2 16">Belongs to the eukaryotic GTase family.</text>
</comment>
<dbReference type="Gene3D" id="3.30.470.30">
    <property type="entry name" value="DNA ligase/mRNA capping enzyme"/>
    <property type="match status" value="1"/>
</dbReference>
<evidence type="ECO:0000256" key="7">
    <source>
        <dbReference type="ARBA" id="ARBA00022695"/>
    </source>
</evidence>